<keyword evidence="1" id="KW-0175">Coiled coil</keyword>
<name>A0AA38I524_9CUCU</name>
<organism evidence="3 4">
    <name type="scientific">Zophobas morio</name>
    <dbReference type="NCBI Taxonomy" id="2755281"/>
    <lineage>
        <taxon>Eukaryota</taxon>
        <taxon>Metazoa</taxon>
        <taxon>Ecdysozoa</taxon>
        <taxon>Arthropoda</taxon>
        <taxon>Hexapoda</taxon>
        <taxon>Insecta</taxon>
        <taxon>Pterygota</taxon>
        <taxon>Neoptera</taxon>
        <taxon>Endopterygota</taxon>
        <taxon>Coleoptera</taxon>
        <taxon>Polyphaga</taxon>
        <taxon>Cucujiformia</taxon>
        <taxon>Tenebrionidae</taxon>
        <taxon>Zophobas</taxon>
    </lineage>
</organism>
<evidence type="ECO:0000313" key="3">
    <source>
        <dbReference type="EMBL" id="KAJ3648446.1"/>
    </source>
</evidence>
<evidence type="ECO:0000256" key="2">
    <source>
        <dbReference type="SAM" id="MobiDB-lite"/>
    </source>
</evidence>
<reference evidence="3" key="1">
    <citation type="journal article" date="2023" name="G3 (Bethesda)">
        <title>Whole genome assemblies of Zophobas morio and Tenebrio molitor.</title>
        <authorList>
            <person name="Kaur S."/>
            <person name="Stinson S.A."/>
            <person name="diCenzo G.C."/>
        </authorList>
    </citation>
    <scope>NUCLEOTIDE SEQUENCE</scope>
    <source>
        <strain evidence="3">QUZm001</strain>
    </source>
</reference>
<dbReference type="Proteomes" id="UP001168821">
    <property type="component" value="Unassembled WGS sequence"/>
</dbReference>
<keyword evidence="4" id="KW-1185">Reference proteome</keyword>
<accession>A0AA38I524</accession>
<dbReference type="EMBL" id="JALNTZ010000006">
    <property type="protein sequence ID" value="KAJ3648446.1"/>
    <property type="molecule type" value="Genomic_DNA"/>
</dbReference>
<evidence type="ECO:0000313" key="4">
    <source>
        <dbReference type="Proteomes" id="UP001168821"/>
    </source>
</evidence>
<sequence>MQKLKQHTVFQQTKDRINTELKTISEKNASDLELEDLWDKIKSSLTSVAEKELKPDKRIKKQEWMTNTILELMEERRQHRNKNNDKYKELHRRILHAIKEAKERWMQEKCDEMEILQAKHDTFNLHKKNQRNNRNTEKEN</sequence>
<evidence type="ECO:0000256" key="1">
    <source>
        <dbReference type="SAM" id="Coils"/>
    </source>
</evidence>
<gene>
    <name evidence="3" type="ORF">Zmor_020250</name>
</gene>
<comment type="caution">
    <text evidence="3">The sequence shown here is derived from an EMBL/GenBank/DDBJ whole genome shotgun (WGS) entry which is preliminary data.</text>
</comment>
<dbReference type="AlphaFoldDB" id="A0AA38I524"/>
<proteinExistence type="predicted"/>
<feature type="region of interest" description="Disordered" evidence="2">
    <location>
        <begin position="120"/>
        <end position="140"/>
    </location>
</feature>
<feature type="coiled-coil region" evidence="1">
    <location>
        <begin position="69"/>
        <end position="104"/>
    </location>
</feature>
<protein>
    <submittedName>
        <fullName evidence="3">Uncharacterized protein</fullName>
    </submittedName>
</protein>